<name>A0A128F3Q8_9GAMM</name>
<accession>A0A128F3Q8</accession>
<dbReference type="AlphaFoldDB" id="A0A128F3Q8"/>
<sequence>MRAYYPDKTQSLKSPMIEYGYINHNFATLSDLNITK</sequence>
<evidence type="ECO:0000313" key="2">
    <source>
        <dbReference type="Proteomes" id="UP000073601"/>
    </source>
</evidence>
<proteinExistence type="predicted"/>
<gene>
    <name evidence="1" type="ORF">GMA8713_01836</name>
</gene>
<evidence type="ECO:0000313" key="1">
    <source>
        <dbReference type="EMBL" id="CZF81433.1"/>
    </source>
</evidence>
<reference evidence="2" key="1">
    <citation type="submission" date="2016-02" db="EMBL/GenBank/DDBJ databases">
        <authorList>
            <person name="Rodrigo-Torres Lidia"/>
            <person name="Arahal R.David."/>
        </authorList>
    </citation>
    <scope>NUCLEOTIDE SEQUENCE [LARGE SCALE GENOMIC DNA]</scope>
    <source>
        <strain evidence="2">CECT 8713</strain>
    </source>
</reference>
<protein>
    <submittedName>
        <fullName evidence="1">Uncharacterized protein</fullName>
    </submittedName>
</protein>
<keyword evidence="2" id="KW-1185">Reference proteome</keyword>
<organism evidence="1 2">
    <name type="scientific">Grimontia marina</name>
    <dbReference type="NCBI Taxonomy" id="646534"/>
    <lineage>
        <taxon>Bacteria</taxon>
        <taxon>Pseudomonadati</taxon>
        <taxon>Pseudomonadota</taxon>
        <taxon>Gammaproteobacteria</taxon>
        <taxon>Vibrionales</taxon>
        <taxon>Vibrionaceae</taxon>
        <taxon>Grimontia</taxon>
    </lineage>
</organism>
<dbReference type="EMBL" id="FIZY01000013">
    <property type="protein sequence ID" value="CZF81433.1"/>
    <property type="molecule type" value="Genomic_DNA"/>
</dbReference>
<dbReference type="Proteomes" id="UP000073601">
    <property type="component" value="Unassembled WGS sequence"/>
</dbReference>